<keyword evidence="1" id="KW-0472">Membrane</keyword>
<evidence type="ECO:0000313" key="4">
    <source>
        <dbReference type="Proteomes" id="UP000037784"/>
    </source>
</evidence>
<feature type="transmembrane region" description="Helical" evidence="1">
    <location>
        <begin position="36"/>
        <end position="54"/>
    </location>
</feature>
<dbReference type="PATRIC" id="fig|872965.6.peg.2290"/>
<accession>A0A0M9UCM6</accession>
<dbReference type="InterPro" id="IPR010721">
    <property type="entry name" value="UstE-like"/>
</dbReference>
<feature type="transmembrane region" description="Helical" evidence="1">
    <location>
        <begin position="240"/>
        <end position="261"/>
    </location>
</feature>
<feature type="transmembrane region" description="Helical" evidence="1">
    <location>
        <begin position="134"/>
        <end position="154"/>
    </location>
</feature>
<dbReference type="Proteomes" id="UP000050502">
    <property type="component" value="Unassembled WGS sequence"/>
</dbReference>
<dbReference type="Pfam" id="PF06966">
    <property type="entry name" value="DUF1295"/>
    <property type="match status" value="1"/>
</dbReference>
<feature type="transmembrane region" description="Helical" evidence="1">
    <location>
        <begin position="91"/>
        <end position="113"/>
    </location>
</feature>
<feature type="transmembrane region" description="Helical" evidence="1">
    <location>
        <begin position="166"/>
        <end position="185"/>
    </location>
</feature>
<evidence type="ECO:0000256" key="1">
    <source>
        <dbReference type="SAM" id="Phobius"/>
    </source>
</evidence>
<dbReference type="Proteomes" id="UP000037784">
    <property type="component" value="Unassembled WGS sequence"/>
</dbReference>
<dbReference type="GO" id="GO:0016020">
    <property type="term" value="C:membrane"/>
    <property type="evidence" value="ECO:0007669"/>
    <property type="project" value="TreeGrafter"/>
</dbReference>
<reference evidence="2" key="1">
    <citation type="journal article" date="2015" name="Genome Announc.">
        <title>Draft Genome Sequence of a Heterotrophic Facultative Anaerobic Thermophilic Bacterium, Ardenticatena maritima Strain 110ST.</title>
        <authorList>
            <person name="Kawaichi S."/>
            <person name="Yoshida T."/>
            <person name="Sako Y."/>
            <person name="Nakamura R."/>
        </authorList>
    </citation>
    <scope>NUCLEOTIDE SEQUENCE [LARGE SCALE GENOMIC DNA]</scope>
    <source>
        <strain evidence="2">110S</strain>
    </source>
</reference>
<proteinExistence type="predicted"/>
<dbReference type="EMBL" id="BBZA01000106">
    <property type="protein sequence ID" value="GAP63017.1"/>
    <property type="molecule type" value="Genomic_DNA"/>
</dbReference>
<dbReference type="PANTHER" id="PTHR32251">
    <property type="entry name" value="3-OXO-5-ALPHA-STEROID 4-DEHYDROGENASE"/>
    <property type="match status" value="1"/>
</dbReference>
<dbReference type="EMBL" id="LGKN01000009">
    <property type="protein sequence ID" value="KPL86302.1"/>
    <property type="molecule type" value="Genomic_DNA"/>
</dbReference>
<feature type="transmembrane region" description="Helical" evidence="1">
    <location>
        <begin position="66"/>
        <end position="85"/>
    </location>
</feature>
<dbReference type="PANTHER" id="PTHR32251:SF17">
    <property type="entry name" value="STEROID 5-ALPHA REDUCTASE C-TERMINAL DOMAIN-CONTAINING PROTEIN"/>
    <property type="match status" value="1"/>
</dbReference>
<keyword evidence="4" id="KW-1185">Reference proteome</keyword>
<dbReference type="RefSeq" id="WP_054492891.1">
    <property type="nucleotide sequence ID" value="NZ_BBZA01000106.1"/>
</dbReference>
<dbReference type="Gene3D" id="1.20.120.1630">
    <property type="match status" value="1"/>
</dbReference>
<name>A0A0M9UCM6_9CHLR</name>
<dbReference type="PROSITE" id="PS50244">
    <property type="entry name" value="S5A_REDUCTASE"/>
    <property type="match status" value="1"/>
</dbReference>
<dbReference type="STRING" id="872965.SE16_13265"/>
<evidence type="ECO:0000313" key="2">
    <source>
        <dbReference type="EMBL" id="GAP63017.1"/>
    </source>
</evidence>
<feature type="transmembrane region" description="Helical" evidence="1">
    <location>
        <begin position="216"/>
        <end position="234"/>
    </location>
</feature>
<comment type="caution">
    <text evidence="2">The sequence shown here is derived from an EMBL/GenBank/DDBJ whole genome shotgun (WGS) entry which is preliminary data.</text>
</comment>
<reference evidence="3 5" key="2">
    <citation type="submission" date="2015-07" db="EMBL/GenBank/DDBJ databases">
        <title>Whole genome sequence of Ardenticatena maritima DSM 23922.</title>
        <authorList>
            <person name="Hemp J."/>
            <person name="Ward L.M."/>
            <person name="Pace L.A."/>
            <person name="Fischer W.W."/>
        </authorList>
    </citation>
    <scope>NUCLEOTIDE SEQUENCE [LARGE SCALE GENOMIC DNA]</scope>
    <source>
        <strain evidence="3 5">110S</strain>
    </source>
</reference>
<organism evidence="2 4">
    <name type="scientific">Ardenticatena maritima</name>
    <dbReference type="NCBI Taxonomy" id="872965"/>
    <lineage>
        <taxon>Bacteria</taxon>
        <taxon>Bacillati</taxon>
        <taxon>Chloroflexota</taxon>
        <taxon>Ardenticatenia</taxon>
        <taxon>Ardenticatenales</taxon>
        <taxon>Ardenticatenaceae</taxon>
        <taxon>Ardenticatena</taxon>
    </lineage>
</organism>
<gene>
    <name evidence="2" type="ORF">ARMA_1440</name>
    <name evidence="3" type="ORF">SE16_13265</name>
</gene>
<keyword evidence="1" id="KW-0812">Transmembrane</keyword>
<reference evidence="4" key="3">
    <citation type="submission" date="2015-08" db="EMBL/GenBank/DDBJ databases">
        <title>Draft Genome Sequence of a Heterotrophic Facultative Anaerobic Bacterium Ardenticatena maritima Strain 110S.</title>
        <authorList>
            <person name="Kawaichi S."/>
            <person name="Yoshida T."/>
            <person name="Sako Y."/>
            <person name="Nakamura R."/>
        </authorList>
    </citation>
    <scope>NUCLEOTIDE SEQUENCE [LARGE SCALE GENOMIC DNA]</scope>
    <source>
        <strain evidence="4">110S</strain>
    </source>
</reference>
<sequence length="300" mass="33369">MNQENAMQTWGAFALVLLAASGLAWAGSQGGALVYGMTLFALAVAFAFVINWLAFIPAWRQRTEKFFDLMGGITFISTIALALLLTPQRDARAWLLAAMVSVWALRLSLFLFWRIRKTGEDARFRELKASFARFLLTWTLQGLWAAVTLAPALAAITAPRGNGLDGWAWCGLVVWGVGFLIEAVADWQKSRFKANPAHADAFIQEGLWAWSRHPNYFGEIVLWIGVTLVTLPTLDGWRWLTLVSPLFVILLLTRVSGIPLLEARADAKWGGQADYEAYKARTPVLIPRPPKSKPRNNSHS</sequence>
<keyword evidence="1" id="KW-1133">Transmembrane helix</keyword>
<dbReference type="AlphaFoldDB" id="A0A0M9UCM6"/>
<evidence type="ECO:0000313" key="5">
    <source>
        <dbReference type="Proteomes" id="UP000050502"/>
    </source>
</evidence>
<protein>
    <submittedName>
        <fullName evidence="3">Membrane protein</fullName>
    </submittedName>
</protein>
<evidence type="ECO:0000313" key="3">
    <source>
        <dbReference type="EMBL" id="KPL86302.1"/>
    </source>
</evidence>